<dbReference type="Gene3D" id="1.10.357.10">
    <property type="entry name" value="Tetracycline Repressor, domain 2"/>
    <property type="match status" value="1"/>
</dbReference>
<sequence length="210" mass="24251">MPNANEKIKKNVDPHLARDRILAAAREVFAEQGYTAASISKIAKKANVLSGSIYWAFESKERLFAEVLTITAEEWRRKFKPFSDQKTDPYEKLMVFASGFVQAPEFLRLMMIVATEHQASRHEIRDAAVKIRREWRDYVERSVAPLLEGYESDGAKRLAQRMGRMLLQLLDGVFMSLQIEQNEMTAEQMFIDVSGVLRREFEFGLSQLNR</sequence>
<evidence type="ECO:0000256" key="2">
    <source>
        <dbReference type="ARBA" id="ARBA00023125"/>
    </source>
</evidence>
<dbReference type="PANTHER" id="PTHR30055:SF234">
    <property type="entry name" value="HTH-TYPE TRANSCRIPTIONAL REGULATOR BETI"/>
    <property type="match status" value="1"/>
</dbReference>
<evidence type="ECO:0000313" key="7">
    <source>
        <dbReference type="Proteomes" id="UP000199365"/>
    </source>
</evidence>
<dbReference type="PANTHER" id="PTHR30055">
    <property type="entry name" value="HTH-TYPE TRANSCRIPTIONAL REGULATOR RUTR"/>
    <property type="match status" value="1"/>
</dbReference>
<evidence type="ECO:0000256" key="4">
    <source>
        <dbReference type="PROSITE-ProRule" id="PRU00335"/>
    </source>
</evidence>
<evidence type="ECO:0000313" key="6">
    <source>
        <dbReference type="EMBL" id="SDR48797.1"/>
    </source>
</evidence>
<name>A0A1H1JGD6_9BURK</name>
<dbReference type="InterPro" id="IPR001647">
    <property type="entry name" value="HTH_TetR"/>
</dbReference>
<proteinExistence type="predicted"/>
<evidence type="ECO:0000256" key="3">
    <source>
        <dbReference type="ARBA" id="ARBA00023163"/>
    </source>
</evidence>
<dbReference type="PROSITE" id="PS50977">
    <property type="entry name" value="HTH_TETR_2"/>
    <property type="match status" value="1"/>
</dbReference>
<keyword evidence="1" id="KW-0805">Transcription regulation</keyword>
<protein>
    <submittedName>
        <fullName evidence="6">Transcriptional regulator, TetR family</fullName>
    </submittedName>
</protein>
<dbReference type="Pfam" id="PF00440">
    <property type="entry name" value="TetR_N"/>
    <property type="match status" value="1"/>
</dbReference>
<keyword evidence="2 4" id="KW-0238">DNA-binding</keyword>
<dbReference type="Proteomes" id="UP000199365">
    <property type="component" value="Unassembled WGS sequence"/>
</dbReference>
<keyword evidence="7" id="KW-1185">Reference proteome</keyword>
<feature type="DNA-binding region" description="H-T-H motif" evidence="4">
    <location>
        <begin position="38"/>
        <end position="57"/>
    </location>
</feature>
<evidence type="ECO:0000259" key="5">
    <source>
        <dbReference type="PROSITE" id="PS50977"/>
    </source>
</evidence>
<dbReference type="STRING" id="157910.SAMN05445850_4753"/>
<gene>
    <name evidence="6" type="ORF">SAMN05445850_4753</name>
</gene>
<dbReference type="AlphaFoldDB" id="A0A1H1JGD6"/>
<evidence type="ECO:0000256" key="1">
    <source>
        <dbReference type="ARBA" id="ARBA00023015"/>
    </source>
</evidence>
<dbReference type="InterPro" id="IPR050109">
    <property type="entry name" value="HTH-type_TetR-like_transc_reg"/>
</dbReference>
<feature type="domain" description="HTH tetR-type" evidence="5">
    <location>
        <begin position="15"/>
        <end position="75"/>
    </location>
</feature>
<dbReference type="RefSeq" id="WP_090807358.1">
    <property type="nucleotide sequence ID" value="NZ_FNKX01000002.1"/>
</dbReference>
<organism evidence="6 7">
    <name type="scientific">Paraburkholderia tuberum</name>
    <dbReference type="NCBI Taxonomy" id="157910"/>
    <lineage>
        <taxon>Bacteria</taxon>
        <taxon>Pseudomonadati</taxon>
        <taxon>Pseudomonadota</taxon>
        <taxon>Betaproteobacteria</taxon>
        <taxon>Burkholderiales</taxon>
        <taxon>Burkholderiaceae</taxon>
        <taxon>Paraburkholderia</taxon>
    </lineage>
</organism>
<accession>A0A1H1JGD6</accession>
<dbReference type="PRINTS" id="PR00455">
    <property type="entry name" value="HTHTETR"/>
</dbReference>
<dbReference type="EMBL" id="FNKX01000002">
    <property type="protein sequence ID" value="SDR48797.1"/>
    <property type="molecule type" value="Genomic_DNA"/>
</dbReference>
<keyword evidence="3" id="KW-0804">Transcription</keyword>
<dbReference type="GO" id="GO:0000976">
    <property type="term" value="F:transcription cis-regulatory region binding"/>
    <property type="evidence" value="ECO:0007669"/>
    <property type="project" value="TreeGrafter"/>
</dbReference>
<dbReference type="GO" id="GO:0003700">
    <property type="term" value="F:DNA-binding transcription factor activity"/>
    <property type="evidence" value="ECO:0007669"/>
    <property type="project" value="TreeGrafter"/>
</dbReference>
<reference evidence="7" key="1">
    <citation type="submission" date="2016-10" db="EMBL/GenBank/DDBJ databases">
        <authorList>
            <person name="Varghese N."/>
            <person name="Submissions S."/>
        </authorList>
    </citation>
    <scope>NUCLEOTIDE SEQUENCE [LARGE SCALE GENOMIC DNA]</scope>
    <source>
        <strain evidence="7">DUS833</strain>
    </source>
</reference>
<dbReference type="InterPro" id="IPR009057">
    <property type="entry name" value="Homeodomain-like_sf"/>
</dbReference>
<dbReference type="SUPFAM" id="SSF46689">
    <property type="entry name" value="Homeodomain-like"/>
    <property type="match status" value="1"/>
</dbReference>